<evidence type="ECO:0000313" key="2">
    <source>
        <dbReference type="Proteomes" id="UP000694865"/>
    </source>
</evidence>
<dbReference type="Gene3D" id="3.90.1150.10">
    <property type="entry name" value="Aspartate Aminotransferase, domain 1"/>
    <property type="match status" value="1"/>
</dbReference>
<dbReference type="RefSeq" id="XP_006812056.1">
    <property type="nucleotide sequence ID" value="XM_006811993.1"/>
</dbReference>
<name>A0ABM0LWB5_SACKO</name>
<reference evidence="3" key="1">
    <citation type="submission" date="2025-08" db="UniProtKB">
        <authorList>
            <consortium name="RefSeq"/>
        </authorList>
    </citation>
    <scope>IDENTIFICATION</scope>
    <source>
        <tissue evidence="3">Testes</tissue>
    </source>
</reference>
<keyword evidence="2" id="KW-1185">Reference proteome</keyword>
<dbReference type="PANTHER" id="PTHR43686">
    <property type="entry name" value="SULFURTRANSFERASE-RELATED"/>
    <property type="match status" value="1"/>
</dbReference>
<organism evidence="2 3">
    <name type="scientific">Saccoglossus kowalevskii</name>
    <name type="common">Acorn worm</name>
    <dbReference type="NCBI Taxonomy" id="10224"/>
    <lineage>
        <taxon>Eukaryota</taxon>
        <taxon>Metazoa</taxon>
        <taxon>Hemichordata</taxon>
        <taxon>Enteropneusta</taxon>
        <taxon>Harrimaniidae</taxon>
        <taxon>Saccoglossus</taxon>
    </lineage>
</organism>
<sequence>MEIDHADAGVYDAIDYYNVVSEERLRFLQYIEQNVVGGEARFNGPFGERQVVYCDYTASGRPLKFIEDYIQKNVLPHYGNTHTTTTIVSKQTTKFRTDAKDLIKKSVNVGDDDAVIFCGSGATGAIHKLYQVMQLTEEKAKTTVVFVGPFEHHSNILPWKESGAKVIRVKETENGTVDTGYLEEQLKAEKKNGAEVMMGVFSAASNVTGILTDTNKVSALLHRYGALAFWDYATAGPYLNVEMNPPSMDGSDCSKDAVFISPHKFVGGVGTPGLLIAKRCLFKNRVPASAGGGTVSYVSREKHYYLKDIEAREEGGTPAITESIRAGMAFQLKDAVGTDVIEAREEELCRRAFDRWQHNRNLIILGCRKPRRLPIFSFLVRHEKSGKLLHHNFVCTLLNDLYGIQARGGCACAGPYAHDLLGISEKIADKFIRILDEDRMKKENKQPLEALRPGFARINLPYFMHDDAVDYVLEAIDQIATNGWKLLPYYRFNPNTGAWDHRYPPLVTKASPGNMSLLDITFQNGWFDAPFCQERIESLNLKKVLAEAEIEYDSVDIERASADILGDPEFDISDVEDYFQWFLQPREALHCMTTDNGPEVNIAELPIKPLGGNMYPEFRREISRESGYNSEDTNDFEFESGIDVSVPDVDDGESGSMFNVGSENEADYFAPSKKRKLEESGYFENDSFLSDISEFAANDIDHIKRISKRRKTTGDACFSSFCKHEQCLCEVCFTRDSNKFNFSREDNDSLSFSNYSDFALS</sequence>
<dbReference type="InterPro" id="IPR015421">
    <property type="entry name" value="PyrdxlP-dep_Trfase_major"/>
</dbReference>
<dbReference type="InterPro" id="IPR015422">
    <property type="entry name" value="PyrdxlP-dep_Trfase_small"/>
</dbReference>
<dbReference type="InterPro" id="IPR015424">
    <property type="entry name" value="PyrdxlP-dep_Trfase"/>
</dbReference>
<dbReference type="SUPFAM" id="SSF53383">
    <property type="entry name" value="PLP-dependent transferases"/>
    <property type="match status" value="1"/>
</dbReference>
<dbReference type="GeneID" id="100375561"/>
<dbReference type="Proteomes" id="UP000694865">
    <property type="component" value="Unplaced"/>
</dbReference>
<dbReference type="Pfam" id="PF00266">
    <property type="entry name" value="Aminotran_5"/>
    <property type="match status" value="1"/>
</dbReference>
<evidence type="ECO:0000259" key="1">
    <source>
        <dbReference type="Pfam" id="PF00266"/>
    </source>
</evidence>
<feature type="domain" description="Aminotransferase class V" evidence="1">
    <location>
        <begin position="52"/>
        <end position="418"/>
    </location>
</feature>
<protein>
    <submittedName>
        <fullName evidence="3">Uncharacterized protein LOC100375561</fullName>
    </submittedName>
</protein>
<evidence type="ECO:0000313" key="3">
    <source>
        <dbReference type="RefSeq" id="XP_006812056.1"/>
    </source>
</evidence>
<dbReference type="Gene3D" id="3.40.640.10">
    <property type="entry name" value="Type I PLP-dependent aspartate aminotransferase-like (Major domain)"/>
    <property type="match status" value="1"/>
</dbReference>
<dbReference type="InterPro" id="IPR000192">
    <property type="entry name" value="Aminotrans_V_dom"/>
</dbReference>
<dbReference type="PANTHER" id="PTHR43686:SF1">
    <property type="entry name" value="AMINOTRAN_5 DOMAIN-CONTAINING PROTEIN"/>
    <property type="match status" value="1"/>
</dbReference>
<proteinExistence type="predicted"/>
<gene>
    <name evidence="3" type="primary">LOC100375561</name>
</gene>
<accession>A0ABM0LWB5</accession>